<keyword evidence="2" id="KW-0004">4Fe-4S</keyword>
<name>A0A1M7FQY0_9FIRM</name>
<evidence type="ECO:0000256" key="3">
    <source>
        <dbReference type="ARBA" id="ARBA00022691"/>
    </source>
</evidence>
<protein>
    <recommendedName>
        <fullName evidence="7">Radical SAM core domain-containing protein</fullName>
    </recommendedName>
</protein>
<evidence type="ECO:0000313" key="8">
    <source>
        <dbReference type="EMBL" id="SHM06350.1"/>
    </source>
</evidence>
<organism evidence="8 9">
    <name type="scientific">Caldanaerovirga acetigignens</name>
    <dbReference type="NCBI Taxonomy" id="447595"/>
    <lineage>
        <taxon>Bacteria</taxon>
        <taxon>Bacillati</taxon>
        <taxon>Bacillota</taxon>
        <taxon>Clostridia</taxon>
        <taxon>Thermosediminibacterales</taxon>
        <taxon>Thermosediminibacteraceae</taxon>
        <taxon>Caldanaerovirga</taxon>
    </lineage>
</organism>
<evidence type="ECO:0000259" key="7">
    <source>
        <dbReference type="PROSITE" id="PS51918"/>
    </source>
</evidence>
<dbReference type="PANTHER" id="PTHR43273:SF8">
    <property type="entry name" value="RADICAL SAM DOMAIN PROTEIN"/>
    <property type="match status" value="1"/>
</dbReference>
<dbReference type="PROSITE" id="PS51918">
    <property type="entry name" value="RADICAL_SAM"/>
    <property type="match status" value="1"/>
</dbReference>
<keyword evidence="4" id="KW-0479">Metal-binding</keyword>
<dbReference type="CDD" id="cd01335">
    <property type="entry name" value="Radical_SAM"/>
    <property type="match status" value="1"/>
</dbReference>
<dbReference type="InterPro" id="IPR058240">
    <property type="entry name" value="rSAM_sf"/>
</dbReference>
<dbReference type="GO" id="GO:0016491">
    <property type="term" value="F:oxidoreductase activity"/>
    <property type="evidence" value="ECO:0007669"/>
    <property type="project" value="InterPro"/>
</dbReference>
<dbReference type="EMBL" id="FRCR01000001">
    <property type="protein sequence ID" value="SHM06350.1"/>
    <property type="molecule type" value="Genomic_DNA"/>
</dbReference>
<dbReference type="InterPro" id="IPR024025">
    <property type="entry name" value="SCIFF_rSAM_maturase"/>
</dbReference>
<dbReference type="NCBIfam" id="TIGR03974">
    <property type="entry name" value="rSAM_six_Cys"/>
    <property type="match status" value="1"/>
</dbReference>
<dbReference type="PANTHER" id="PTHR43273">
    <property type="entry name" value="ANAEROBIC SULFATASE-MATURATING ENZYME HOMOLOG ASLB-RELATED"/>
    <property type="match status" value="1"/>
</dbReference>
<dbReference type="SUPFAM" id="SSF102114">
    <property type="entry name" value="Radical SAM enzymes"/>
    <property type="match status" value="1"/>
</dbReference>
<proteinExistence type="predicted"/>
<dbReference type="InterPro" id="IPR023867">
    <property type="entry name" value="Sulphatase_maturase_rSAM"/>
</dbReference>
<dbReference type="SFLD" id="SFLDG01067">
    <property type="entry name" value="SPASM/twitch_domain_containing"/>
    <property type="match status" value="1"/>
</dbReference>
<keyword evidence="3" id="KW-0949">S-adenosyl-L-methionine</keyword>
<comment type="cofactor">
    <cofactor evidence="1">
        <name>[4Fe-4S] cluster</name>
        <dbReference type="ChEBI" id="CHEBI:49883"/>
    </cofactor>
</comment>
<dbReference type="InterPro" id="IPR047602">
    <property type="entry name" value="SPASM_CteB-like"/>
</dbReference>
<dbReference type="InterPro" id="IPR023885">
    <property type="entry name" value="4Fe4S-binding_SPASM_dom"/>
</dbReference>
<keyword evidence="6" id="KW-0411">Iron-sulfur</keyword>
<dbReference type="GO" id="GO:0051539">
    <property type="term" value="F:4 iron, 4 sulfur cluster binding"/>
    <property type="evidence" value="ECO:0007669"/>
    <property type="project" value="UniProtKB-KW"/>
</dbReference>
<gene>
    <name evidence="8" type="ORF">SAMN05660826_00116</name>
</gene>
<evidence type="ECO:0000256" key="2">
    <source>
        <dbReference type="ARBA" id="ARBA00022485"/>
    </source>
</evidence>
<dbReference type="GO" id="GO:0046872">
    <property type="term" value="F:metal ion binding"/>
    <property type="evidence" value="ECO:0007669"/>
    <property type="project" value="UniProtKB-KW"/>
</dbReference>
<dbReference type="NCBIfam" id="TIGR04085">
    <property type="entry name" value="rSAM_more_4Fe4S"/>
    <property type="match status" value="1"/>
</dbReference>
<dbReference type="Pfam" id="PF04055">
    <property type="entry name" value="Radical_SAM"/>
    <property type="match status" value="1"/>
</dbReference>
<dbReference type="PROSITE" id="PS01305">
    <property type="entry name" value="MOAA_NIFB_PQQE"/>
    <property type="match status" value="1"/>
</dbReference>
<dbReference type="InterPro" id="IPR013785">
    <property type="entry name" value="Aldolase_TIM"/>
</dbReference>
<evidence type="ECO:0000313" key="9">
    <source>
        <dbReference type="Proteomes" id="UP000184375"/>
    </source>
</evidence>
<dbReference type="SFLD" id="SFLDG01386">
    <property type="entry name" value="main_SPASM_domain-containing"/>
    <property type="match status" value="1"/>
</dbReference>
<dbReference type="InterPro" id="IPR007197">
    <property type="entry name" value="rSAM"/>
</dbReference>
<evidence type="ECO:0000256" key="5">
    <source>
        <dbReference type="ARBA" id="ARBA00023004"/>
    </source>
</evidence>
<keyword evidence="9" id="KW-1185">Reference proteome</keyword>
<dbReference type="Gene3D" id="3.20.20.70">
    <property type="entry name" value="Aldolase class I"/>
    <property type="match status" value="1"/>
</dbReference>
<dbReference type="SFLD" id="SFLDG01384">
    <property type="entry name" value="thioether_bond_formation_requi"/>
    <property type="match status" value="1"/>
</dbReference>
<dbReference type="SFLD" id="SFLDS00029">
    <property type="entry name" value="Radical_SAM"/>
    <property type="match status" value="1"/>
</dbReference>
<evidence type="ECO:0000256" key="1">
    <source>
        <dbReference type="ARBA" id="ARBA00001966"/>
    </source>
</evidence>
<dbReference type="CDD" id="cd21124">
    <property type="entry name" value="SPASM_CteB-like"/>
    <property type="match status" value="1"/>
</dbReference>
<reference evidence="9" key="1">
    <citation type="submission" date="2016-11" db="EMBL/GenBank/DDBJ databases">
        <authorList>
            <person name="Varghese N."/>
            <person name="Submissions S."/>
        </authorList>
    </citation>
    <scope>NUCLEOTIDE SEQUENCE [LARGE SCALE GENOMIC DNA]</scope>
    <source>
        <strain evidence="9">DSM 18802</strain>
    </source>
</reference>
<feature type="domain" description="Radical SAM core" evidence="7">
    <location>
        <begin position="93"/>
        <end position="319"/>
    </location>
</feature>
<dbReference type="AlphaFoldDB" id="A0A1M7FQY0"/>
<dbReference type="STRING" id="447595.SAMN05660826_00116"/>
<dbReference type="Pfam" id="PF13186">
    <property type="entry name" value="SPASM"/>
    <property type="match status" value="1"/>
</dbReference>
<dbReference type="InterPro" id="IPR000385">
    <property type="entry name" value="MoaA_NifB_PqqE_Fe-S-bd_CS"/>
</dbReference>
<evidence type="ECO:0000256" key="4">
    <source>
        <dbReference type="ARBA" id="ARBA00022723"/>
    </source>
</evidence>
<sequence length="465" mass="53170">MLVRPMVHAFEIWGTKMVLDVNSGSVFEVDDLVYDVLKFYEELSPEDVIAKLREKYAESEIEEAIEELDMLKAQGLLFSGANLDPAVELLNEKKYVKALCLNVAHDCNLRCRYCFASKGHYDGARQVMSEEVAKNAIDFLLQRSGGLKNLEVDFFGGEPLMAFDTIKYVVSYARSLEDKYNKKFHFTVTTNCLLLDDEIMDYLHKNMDNIVMSLDGRKMVNDRMRVRADGSGSYDRVVSNIKKLVALRKRDGKDYYVRGTFTKYNLDFAKDVIHIADLGFEEISVEPVVGKEGDFLIDEGDLETVYRQYDEIAREYVKRKTTGENPFRFYHFNIDIYKGPCLQKRLSACGAGREYLAVTPDGEIYPCHQFIGKREFVLGDVFEKTLDEDVIKKLKDTHVLAKPDCVSCWAKFFCSGGCSANNYEMNGDLNLPNKISCSLQKKRIEYALYLAVKAGMQSEKNRLLC</sequence>
<accession>A0A1M7FQY0</accession>
<evidence type="ECO:0000256" key="6">
    <source>
        <dbReference type="ARBA" id="ARBA00023014"/>
    </source>
</evidence>
<dbReference type="Proteomes" id="UP000184375">
    <property type="component" value="Unassembled WGS sequence"/>
</dbReference>
<keyword evidence="5" id="KW-0408">Iron</keyword>